<gene>
    <name evidence="1" type="ORF">UFOPK2810_01030</name>
</gene>
<sequence length="202" mass="22860">MTSAPVPSGELDLPLVVTSLMKGVVYRDDQETCWRHLLHLQSQVRDHVDVLGLAVVIDETEGYAFLRSKPDDPEVEESSALRLVARRPLSFHQSLLLALLRKRLAQFDADAADTRLILSRDQIVEMLTVFMPARTTQTRMVDQIDAHIAKACELGFLRRVQGGDAVFEVRRILKAFVDGQWLADFEERLAQYALEFAVPEES</sequence>
<reference evidence="1" key="1">
    <citation type="submission" date="2020-05" db="EMBL/GenBank/DDBJ databases">
        <authorList>
            <person name="Chiriac C."/>
            <person name="Salcher M."/>
            <person name="Ghai R."/>
            <person name="Kavagutti S V."/>
        </authorList>
    </citation>
    <scope>NUCLEOTIDE SEQUENCE</scope>
</reference>
<dbReference type="Pfam" id="PF13835">
    <property type="entry name" value="DUF4194"/>
    <property type="match status" value="1"/>
</dbReference>
<organism evidence="1">
    <name type="scientific">freshwater metagenome</name>
    <dbReference type="NCBI Taxonomy" id="449393"/>
    <lineage>
        <taxon>unclassified sequences</taxon>
        <taxon>metagenomes</taxon>
        <taxon>ecological metagenomes</taxon>
    </lineage>
</organism>
<protein>
    <submittedName>
        <fullName evidence="1">Unannotated protein</fullName>
    </submittedName>
</protein>
<dbReference type="AlphaFoldDB" id="A0A6J6U775"/>
<dbReference type="InterPro" id="IPR025449">
    <property type="entry name" value="JetB"/>
</dbReference>
<proteinExistence type="predicted"/>
<name>A0A6J6U775_9ZZZZ</name>
<evidence type="ECO:0000313" key="1">
    <source>
        <dbReference type="EMBL" id="CAB4755118.1"/>
    </source>
</evidence>
<accession>A0A6J6U775</accession>
<dbReference type="EMBL" id="CAEZYZ010000169">
    <property type="protein sequence ID" value="CAB4755118.1"/>
    <property type="molecule type" value="Genomic_DNA"/>
</dbReference>